<dbReference type="InterPro" id="IPR041588">
    <property type="entry name" value="Integrase_H2C2"/>
</dbReference>
<comment type="caution">
    <text evidence="3">The sequence shown here is derived from an EMBL/GenBank/DDBJ whole genome shotgun (WGS) entry which is preliminary data.</text>
</comment>
<evidence type="ECO:0000259" key="2">
    <source>
        <dbReference type="Pfam" id="PF17921"/>
    </source>
</evidence>
<dbReference type="EC" id="2.7.7.49" evidence="1"/>
<evidence type="ECO:0000256" key="1">
    <source>
        <dbReference type="ARBA" id="ARBA00012493"/>
    </source>
</evidence>
<dbReference type="PANTHER" id="PTHR37984">
    <property type="entry name" value="PROTEIN CBG26694"/>
    <property type="match status" value="1"/>
</dbReference>
<feature type="domain" description="Integrase zinc-binding" evidence="2">
    <location>
        <begin position="44"/>
        <end position="92"/>
    </location>
</feature>
<accession>A0ABQ9I7R5</accession>
<dbReference type="Gene3D" id="1.10.340.70">
    <property type="match status" value="1"/>
</dbReference>
<gene>
    <name evidence="3" type="ORF">PR048_005103</name>
</gene>
<protein>
    <recommendedName>
        <fullName evidence="1">RNA-directed DNA polymerase</fullName>
        <ecNumber evidence="1">2.7.7.49</ecNumber>
    </recommendedName>
</protein>
<dbReference type="Proteomes" id="UP001159363">
    <property type="component" value="Chromosome 2"/>
</dbReference>
<keyword evidence="4" id="KW-1185">Reference proteome</keyword>
<sequence length="101" mass="11707">MTKHGSEMVGLTLRTAKLGKFKSWFNEFSLSKGYLLWTNQVVIPRELVNAIHEELHIKHPGVVMKCYFWWPGLDADIELLIGSCQLYQETKHNTPCTQILF</sequence>
<reference evidence="3 4" key="1">
    <citation type="submission" date="2023-02" db="EMBL/GenBank/DDBJ databases">
        <title>LHISI_Scaffold_Assembly.</title>
        <authorList>
            <person name="Stuart O.P."/>
            <person name="Cleave R."/>
            <person name="Magrath M.J.L."/>
            <person name="Mikheyev A.S."/>
        </authorList>
    </citation>
    <scope>NUCLEOTIDE SEQUENCE [LARGE SCALE GENOMIC DNA]</scope>
    <source>
        <strain evidence="3">Daus_M_001</strain>
        <tissue evidence="3">Leg muscle</tissue>
    </source>
</reference>
<evidence type="ECO:0000313" key="4">
    <source>
        <dbReference type="Proteomes" id="UP001159363"/>
    </source>
</evidence>
<dbReference type="EMBL" id="JARBHB010000002">
    <property type="protein sequence ID" value="KAJ8892522.1"/>
    <property type="molecule type" value="Genomic_DNA"/>
</dbReference>
<proteinExistence type="predicted"/>
<organism evidence="3 4">
    <name type="scientific">Dryococelus australis</name>
    <dbReference type="NCBI Taxonomy" id="614101"/>
    <lineage>
        <taxon>Eukaryota</taxon>
        <taxon>Metazoa</taxon>
        <taxon>Ecdysozoa</taxon>
        <taxon>Arthropoda</taxon>
        <taxon>Hexapoda</taxon>
        <taxon>Insecta</taxon>
        <taxon>Pterygota</taxon>
        <taxon>Neoptera</taxon>
        <taxon>Polyneoptera</taxon>
        <taxon>Phasmatodea</taxon>
        <taxon>Verophasmatodea</taxon>
        <taxon>Anareolatae</taxon>
        <taxon>Phasmatidae</taxon>
        <taxon>Eurycanthinae</taxon>
        <taxon>Dryococelus</taxon>
    </lineage>
</organism>
<evidence type="ECO:0000313" key="3">
    <source>
        <dbReference type="EMBL" id="KAJ8892522.1"/>
    </source>
</evidence>
<dbReference type="PANTHER" id="PTHR37984:SF5">
    <property type="entry name" value="PROTEIN NYNRIN-LIKE"/>
    <property type="match status" value="1"/>
</dbReference>
<dbReference type="Pfam" id="PF17921">
    <property type="entry name" value="Integrase_H2C2"/>
    <property type="match status" value="1"/>
</dbReference>
<dbReference type="InterPro" id="IPR050951">
    <property type="entry name" value="Retrovirus_Pol_polyprotein"/>
</dbReference>
<name>A0ABQ9I7R5_9NEOP</name>